<evidence type="ECO:0000313" key="4">
    <source>
        <dbReference type="EMBL" id="CAH9074122.1"/>
    </source>
</evidence>
<dbReference type="InterPro" id="IPR032259">
    <property type="entry name" value="HIBYL-CoA-H"/>
</dbReference>
<evidence type="ECO:0000313" key="5">
    <source>
        <dbReference type="Proteomes" id="UP001152484"/>
    </source>
</evidence>
<dbReference type="OrthoDB" id="16820at2759"/>
<dbReference type="Gene3D" id="3.90.226.10">
    <property type="entry name" value="2-enoyl-CoA Hydratase, Chain A, domain 1"/>
    <property type="match status" value="1"/>
</dbReference>
<dbReference type="SUPFAM" id="SSF52096">
    <property type="entry name" value="ClpP/crotonase"/>
    <property type="match status" value="1"/>
</dbReference>
<dbReference type="GO" id="GO:0003860">
    <property type="term" value="F:3-hydroxyisobutyryl-CoA hydrolase activity"/>
    <property type="evidence" value="ECO:0007669"/>
    <property type="project" value="UniProtKB-UniRule"/>
</dbReference>
<dbReference type="Proteomes" id="UP001152484">
    <property type="component" value="Unassembled WGS sequence"/>
</dbReference>
<feature type="domain" description="Enoyl-CoA hydratase/isomerase" evidence="3">
    <location>
        <begin position="54"/>
        <end position="387"/>
    </location>
</feature>
<comment type="catalytic activity">
    <reaction evidence="2">
        <text>3-hydroxy-2-methylpropanoyl-CoA + H2O = 3-hydroxy-2-methylpropanoate + CoA + H(+)</text>
        <dbReference type="Rhea" id="RHEA:20888"/>
        <dbReference type="ChEBI" id="CHEBI:11805"/>
        <dbReference type="ChEBI" id="CHEBI:15377"/>
        <dbReference type="ChEBI" id="CHEBI:15378"/>
        <dbReference type="ChEBI" id="CHEBI:57287"/>
        <dbReference type="ChEBI" id="CHEBI:57340"/>
        <dbReference type="EC" id="3.1.2.4"/>
    </reaction>
</comment>
<dbReference type="InterPro" id="IPR029045">
    <property type="entry name" value="ClpP/crotonase-like_dom_sf"/>
</dbReference>
<comment type="pathway">
    <text evidence="2">Amino-acid degradation; L-valine degradation.</text>
</comment>
<sequence length="408" mass="45820">MPGSRILQILGRCSKQSQVFLFHRQSRSISALPNYTQLDDLQEQVLVEGRSKSRAAILNRPSALNSLTSSMVPRLNRLYNSWEENSEIGFVLMKGSNRAFCSGADVVMLHQLINEGKLEECKIFFQTLYNFIYLLGTYLKPHIAILDGITMGSGAAIALPGMFCVATDRTVFSSPETQMGFHPDGGASFYLARLPGYLGEYLALTGEKLNGVEMVACGLASHYILKERLPWIEERLGKLMTDDPSVIESSLAQYGDLVYPDRRSVLHKSEMIDKCFSPDTVEEIIEALEKQAAESYDEWCSSTLKKIKAASPLSLKVTLNSIREGRFRPLEQCLTSEYRVSVNWILKHVSGDFCEGVRARLIDKDFAPKWDPPRLEDVTKDMVDSFFAPLAEFESELNLPTSIREPFA</sequence>
<reference evidence="4" key="1">
    <citation type="submission" date="2022-07" db="EMBL/GenBank/DDBJ databases">
        <authorList>
            <person name="Macas J."/>
            <person name="Novak P."/>
            <person name="Neumann P."/>
        </authorList>
    </citation>
    <scope>NUCLEOTIDE SEQUENCE</scope>
</reference>
<dbReference type="CDD" id="cd06558">
    <property type="entry name" value="crotonase-like"/>
    <property type="match status" value="1"/>
</dbReference>
<keyword evidence="5" id="KW-1185">Reference proteome</keyword>
<comment type="function">
    <text evidence="2">Hydrolyzes 3-hydroxyisobutyryl-CoA (HIBYL-CoA), a saline catabolite. Has high activity toward isobutyryl-CoA. Could be an isobutyryl-CoA dehydrogenase that functions in valine catabolism.</text>
</comment>
<proteinExistence type="inferred from homology"/>
<evidence type="ECO:0000259" key="3">
    <source>
        <dbReference type="Pfam" id="PF16113"/>
    </source>
</evidence>
<dbReference type="NCBIfam" id="NF004127">
    <property type="entry name" value="PRK05617.1"/>
    <property type="match status" value="1"/>
</dbReference>
<dbReference type="PANTHER" id="PTHR43176">
    <property type="entry name" value="3-HYDROXYISOBUTYRYL-COA HYDROLASE-RELATED"/>
    <property type="match status" value="1"/>
</dbReference>
<comment type="similarity">
    <text evidence="2">Belongs to the enoyl-CoA hydratase/isomerase family.</text>
</comment>
<evidence type="ECO:0000256" key="1">
    <source>
        <dbReference type="ARBA" id="ARBA00022801"/>
    </source>
</evidence>
<accession>A0A9P0YSQ7</accession>
<dbReference type="Pfam" id="PF16113">
    <property type="entry name" value="ECH_2"/>
    <property type="match status" value="1"/>
</dbReference>
<comment type="caution">
    <text evidence="4">The sequence shown here is derived from an EMBL/GenBank/DDBJ whole genome shotgun (WGS) entry which is preliminary data.</text>
</comment>
<dbReference type="EC" id="3.1.2.4" evidence="2"/>
<dbReference type="AlphaFoldDB" id="A0A9P0YSQ7"/>
<dbReference type="GO" id="GO:0006574">
    <property type="term" value="P:L-valine catabolic process"/>
    <property type="evidence" value="ECO:0007669"/>
    <property type="project" value="UniProtKB-UniRule"/>
</dbReference>
<dbReference type="InterPro" id="IPR045004">
    <property type="entry name" value="ECH_dom"/>
</dbReference>
<protein>
    <recommendedName>
        <fullName evidence="2">3-hydroxyisobutyryl-CoA hydrolase</fullName>
        <shortName evidence="2">HIB-CoA hydrolase</shortName>
        <shortName evidence="2">HIBYL-CoA-H</shortName>
        <ecNumber evidence="2">3.1.2.4</ecNumber>
    </recommendedName>
    <alternativeName>
        <fullName evidence="2">3-hydroxyisobutyryl-coenzyme A hydrolase</fullName>
    </alternativeName>
</protein>
<evidence type="ECO:0000256" key="2">
    <source>
        <dbReference type="RuleBase" id="RU369070"/>
    </source>
</evidence>
<dbReference type="FunFam" id="3.90.226.10:FF:000027">
    <property type="entry name" value="Probable 3-hydroxyisobutyryl-CoA hydrolase 2"/>
    <property type="match status" value="1"/>
</dbReference>
<name>A0A9P0YSQ7_CUSEU</name>
<keyword evidence="1 2" id="KW-0378">Hydrolase</keyword>
<dbReference type="PANTHER" id="PTHR43176:SF14">
    <property type="entry name" value="SMALL RIBOSOMAL SUBUNIT PROTEIN MS47"/>
    <property type="match status" value="1"/>
</dbReference>
<dbReference type="EMBL" id="CAMAPE010000009">
    <property type="protein sequence ID" value="CAH9074122.1"/>
    <property type="molecule type" value="Genomic_DNA"/>
</dbReference>
<organism evidence="4 5">
    <name type="scientific">Cuscuta europaea</name>
    <name type="common">European dodder</name>
    <dbReference type="NCBI Taxonomy" id="41803"/>
    <lineage>
        <taxon>Eukaryota</taxon>
        <taxon>Viridiplantae</taxon>
        <taxon>Streptophyta</taxon>
        <taxon>Embryophyta</taxon>
        <taxon>Tracheophyta</taxon>
        <taxon>Spermatophyta</taxon>
        <taxon>Magnoliopsida</taxon>
        <taxon>eudicotyledons</taxon>
        <taxon>Gunneridae</taxon>
        <taxon>Pentapetalae</taxon>
        <taxon>asterids</taxon>
        <taxon>lamiids</taxon>
        <taxon>Solanales</taxon>
        <taxon>Convolvulaceae</taxon>
        <taxon>Cuscuteae</taxon>
        <taxon>Cuscuta</taxon>
        <taxon>Cuscuta subgen. Cuscuta</taxon>
    </lineage>
</organism>
<gene>
    <name evidence="4" type="ORF">CEURO_LOCUS5024</name>
</gene>